<dbReference type="EMBL" id="JBJUIK010000011">
    <property type="protein sequence ID" value="KAL3511933.1"/>
    <property type="molecule type" value="Genomic_DNA"/>
</dbReference>
<feature type="compositionally biased region" description="Basic and acidic residues" evidence="1">
    <location>
        <begin position="92"/>
        <end position="101"/>
    </location>
</feature>
<sequence length="117" mass="13063">MAAPKHRRNGGSSSKKKGKQTKTQPGTQHLPRGSCPIGVWSCEKTKGCTMTFKKYDDYKAHKNLINGCQLPGPKPKENNKTNKKKAERKQKRAEQEGKQKNDGQPNNKMGNTGNKKK</sequence>
<feature type="compositionally biased region" description="Low complexity" evidence="1">
    <location>
        <begin position="106"/>
        <end position="117"/>
    </location>
</feature>
<accession>A0ABD2YXB5</accession>
<evidence type="ECO:0000313" key="3">
    <source>
        <dbReference type="Proteomes" id="UP001630127"/>
    </source>
</evidence>
<reference evidence="2 3" key="1">
    <citation type="submission" date="2024-11" db="EMBL/GenBank/DDBJ databases">
        <title>A near-complete genome assembly of Cinchona calisaya.</title>
        <authorList>
            <person name="Lian D.C."/>
            <person name="Zhao X.W."/>
            <person name="Wei L."/>
        </authorList>
    </citation>
    <scope>NUCLEOTIDE SEQUENCE [LARGE SCALE GENOMIC DNA]</scope>
    <source>
        <tissue evidence="2">Nenye</tissue>
    </source>
</reference>
<protein>
    <submittedName>
        <fullName evidence="2">Uncharacterized protein</fullName>
    </submittedName>
</protein>
<feature type="compositionally biased region" description="Basic residues" evidence="1">
    <location>
        <begin position="1"/>
        <end position="20"/>
    </location>
</feature>
<organism evidence="2 3">
    <name type="scientific">Cinchona calisaya</name>
    <dbReference type="NCBI Taxonomy" id="153742"/>
    <lineage>
        <taxon>Eukaryota</taxon>
        <taxon>Viridiplantae</taxon>
        <taxon>Streptophyta</taxon>
        <taxon>Embryophyta</taxon>
        <taxon>Tracheophyta</taxon>
        <taxon>Spermatophyta</taxon>
        <taxon>Magnoliopsida</taxon>
        <taxon>eudicotyledons</taxon>
        <taxon>Gunneridae</taxon>
        <taxon>Pentapetalae</taxon>
        <taxon>asterids</taxon>
        <taxon>lamiids</taxon>
        <taxon>Gentianales</taxon>
        <taxon>Rubiaceae</taxon>
        <taxon>Cinchonoideae</taxon>
        <taxon>Cinchoneae</taxon>
        <taxon>Cinchona</taxon>
    </lineage>
</organism>
<dbReference type="Proteomes" id="UP001630127">
    <property type="component" value="Unassembled WGS sequence"/>
</dbReference>
<proteinExistence type="predicted"/>
<feature type="region of interest" description="Disordered" evidence="1">
    <location>
        <begin position="1"/>
        <end position="39"/>
    </location>
</feature>
<keyword evidence="3" id="KW-1185">Reference proteome</keyword>
<dbReference type="AlphaFoldDB" id="A0ABD2YXB5"/>
<name>A0ABD2YXB5_9GENT</name>
<feature type="region of interest" description="Disordered" evidence="1">
    <location>
        <begin position="64"/>
        <end position="117"/>
    </location>
</feature>
<evidence type="ECO:0000313" key="2">
    <source>
        <dbReference type="EMBL" id="KAL3511933.1"/>
    </source>
</evidence>
<evidence type="ECO:0000256" key="1">
    <source>
        <dbReference type="SAM" id="MobiDB-lite"/>
    </source>
</evidence>
<gene>
    <name evidence="2" type="ORF">ACH5RR_024650</name>
</gene>
<feature type="compositionally biased region" description="Basic residues" evidence="1">
    <location>
        <begin position="81"/>
        <end position="91"/>
    </location>
</feature>
<comment type="caution">
    <text evidence="2">The sequence shown here is derived from an EMBL/GenBank/DDBJ whole genome shotgun (WGS) entry which is preliminary data.</text>
</comment>